<feature type="compositionally biased region" description="Basic and acidic residues" evidence="3">
    <location>
        <begin position="536"/>
        <end position="581"/>
    </location>
</feature>
<dbReference type="InterPro" id="IPR036427">
    <property type="entry name" value="Bromodomain-like_sf"/>
</dbReference>
<name>A0A336LYA3_CULSO</name>
<dbReference type="SUPFAM" id="SSF47370">
    <property type="entry name" value="Bromodomain"/>
    <property type="match status" value="1"/>
</dbReference>
<protein>
    <submittedName>
        <fullName evidence="5">CSON010183 protein</fullName>
    </submittedName>
</protein>
<feature type="compositionally biased region" description="Basic and acidic residues" evidence="3">
    <location>
        <begin position="740"/>
        <end position="758"/>
    </location>
</feature>
<feature type="compositionally biased region" description="Polar residues" evidence="3">
    <location>
        <begin position="1046"/>
        <end position="1074"/>
    </location>
</feature>
<evidence type="ECO:0000259" key="4">
    <source>
        <dbReference type="PROSITE" id="PS50014"/>
    </source>
</evidence>
<evidence type="ECO:0000256" key="3">
    <source>
        <dbReference type="SAM" id="MobiDB-lite"/>
    </source>
</evidence>
<feature type="domain" description="Bromo" evidence="4">
    <location>
        <begin position="71"/>
        <end position="141"/>
    </location>
</feature>
<feature type="compositionally biased region" description="Basic residues" evidence="3">
    <location>
        <begin position="293"/>
        <end position="315"/>
    </location>
</feature>
<feature type="region of interest" description="Disordered" evidence="3">
    <location>
        <begin position="1"/>
        <end position="22"/>
    </location>
</feature>
<feature type="compositionally biased region" description="Basic and acidic residues" evidence="3">
    <location>
        <begin position="856"/>
        <end position="867"/>
    </location>
</feature>
<feature type="compositionally biased region" description="Basic and acidic residues" evidence="3">
    <location>
        <begin position="334"/>
        <end position="350"/>
    </location>
</feature>
<feature type="compositionally biased region" description="Basic and acidic residues" evidence="3">
    <location>
        <begin position="611"/>
        <end position="624"/>
    </location>
</feature>
<dbReference type="SMART" id="SM00297">
    <property type="entry name" value="BROMO"/>
    <property type="match status" value="1"/>
</dbReference>
<feature type="compositionally biased region" description="Polar residues" evidence="3">
    <location>
        <begin position="1245"/>
        <end position="1281"/>
    </location>
</feature>
<feature type="compositionally biased region" description="Polar residues" evidence="3">
    <location>
        <begin position="1349"/>
        <end position="1393"/>
    </location>
</feature>
<feature type="compositionally biased region" description="Basic and acidic residues" evidence="3">
    <location>
        <begin position="484"/>
        <end position="500"/>
    </location>
</feature>
<feature type="compositionally biased region" description="Basic residues" evidence="3">
    <location>
        <begin position="431"/>
        <end position="441"/>
    </location>
</feature>
<dbReference type="InterPro" id="IPR029614">
    <property type="entry name" value="CECR2"/>
</dbReference>
<accession>A0A336LYA3</accession>
<dbReference type="PROSITE" id="PS50014">
    <property type="entry name" value="BROMODOMAIN_2"/>
    <property type="match status" value="1"/>
</dbReference>
<feature type="compositionally biased region" description="Low complexity" evidence="3">
    <location>
        <begin position="1575"/>
        <end position="1591"/>
    </location>
</feature>
<feature type="compositionally biased region" description="Basic residues" evidence="3">
    <location>
        <begin position="368"/>
        <end position="380"/>
    </location>
</feature>
<dbReference type="OMA" id="YTTISCK"/>
<proteinExistence type="predicted"/>
<feature type="compositionally biased region" description="Basic and acidic residues" evidence="3">
    <location>
        <begin position="212"/>
        <end position="225"/>
    </location>
</feature>
<feature type="compositionally biased region" description="Low complexity" evidence="3">
    <location>
        <begin position="1225"/>
        <end position="1244"/>
    </location>
</feature>
<feature type="region of interest" description="Disordered" evidence="3">
    <location>
        <begin position="1347"/>
        <end position="1398"/>
    </location>
</feature>
<dbReference type="PRINTS" id="PR00503">
    <property type="entry name" value="BROMODOMAIN"/>
</dbReference>
<dbReference type="Pfam" id="PF00439">
    <property type="entry name" value="Bromodomain"/>
    <property type="match status" value="1"/>
</dbReference>
<feature type="region of interest" description="Disordered" evidence="3">
    <location>
        <begin position="1208"/>
        <end position="1287"/>
    </location>
</feature>
<feature type="compositionally biased region" description="Basic and acidic residues" evidence="3">
    <location>
        <begin position="442"/>
        <end position="451"/>
    </location>
</feature>
<gene>
    <name evidence="5" type="primary">CSON010183</name>
</gene>
<feature type="compositionally biased region" description="Basic and acidic residues" evidence="3">
    <location>
        <begin position="357"/>
        <end position="367"/>
    </location>
</feature>
<evidence type="ECO:0000256" key="1">
    <source>
        <dbReference type="ARBA" id="ARBA00023117"/>
    </source>
</evidence>
<feature type="compositionally biased region" description="Polar residues" evidence="3">
    <location>
        <begin position="1820"/>
        <end position="1829"/>
    </location>
</feature>
<dbReference type="PANTHER" id="PTHR47092">
    <property type="entry name" value="CAT EYE SYNDROME CRITICAL REGION PROTEIN 2"/>
    <property type="match status" value="1"/>
</dbReference>
<feature type="compositionally biased region" description="Basic and acidic residues" evidence="3">
    <location>
        <begin position="399"/>
        <end position="430"/>
    </location>
</feature>
<feature type="compositionally biased region" description="Polar residues" evidence="3">
    <location>
        <begin position="321"/>
        <end position="331"/>
    </location>
</feature>
<dbReference type="CDD" id="cd05509">
    <property type="entry name" value="Bromo_gcn5_like"/>
    <property type="match status" value="1"/>
</dbReference>
<feature type="compositionally biased region" description="Basic residues" evidence="3">
    <location>
        <begin position="1839"/>
        <end position="1849"/>
    </location>
</feature>
<feature type="region of interest" description="Disordered" evidence="3">
    <location>
        <begin position="205"/>
        <end position="232"/>
    </location>
</feature>
<feature type="region of interest" description="Disordered" evidence="3">
    <location>
        <begin position="1747"/>
        <end position="1807"/>
    </location>
</feature>
<feature type="compositionally biased region" description="Polar residues" evidence="3">
    <location>
        <begin position="844"/>
        <end position="855"/>
    </location>
</feature>
<keyword evidence="1 2" id="KW-0103">Bromodomain</keyword>
<dbReference type="Gene3D" id="1.20.920.10">
    <property type="entry name" value="Bromodomain-like"/>
    <property type="match status" value="1"/>
</dbReference>
<dbReference type="GO" id="GO:0090537">
    <property type="term" value="C:CERF complex"/>
    <property type="evidence" value="ECO:0007669"/>
    <property type="project" value="InterPro"/>
</dbReference>
<feature type="region of interest" description="Disordered" evidence="3">
    <location>
        <begin position="1148"/>
        <end position="1186"/>
    </location>
</feature>
<feature type="compositionally biased region" description="Polar residues" evidence="3">
    <location>
        <begin position="10"/>
        <end position="20"/>
    </location>
</feature>
<evidence type="ECO:0000256" key="2">
    <source>
        <dbReference type="PROSITE-ProRule" id="PRU00035"/>
    </source>
</evidence>
<dbReference type="GO" id="GO:0006338">
    <property type="term" value="P:chromatin remodeling"/>
    <property type="evidence" value="ECO:0007669"/>
    <property type="project" value="InterPro"/>
</dbReference>
<sequence>MAPITKKAQGRQTNNSLSSITEEHIVISPPTAVETSRKKKTVPSVKTPAEIFTETEEVLQIGMHKVLEHVKNHDDAWPFMDPVEEDIAPRYYSIIRRPMDLQRMEEKLDDGEYNTFSEFKNDFKLIVNNCRLYNGQNNEYTEMVNNLQIAFEKATRKYFDQNSSDEETFFDFLDVKHDAFHEKVLSEKIKNKKLLQLDIEDDDERVSKKRKNGDDKYYKDNPESYHKRKDEKKSSEFCRDIIKGSDKKLNKEYDSSTSKLETSKIDYENFENCLTKKDKKKIIKEFKKKHKDKLKLAGKIKKERGRPKGSHKHKTEKIIESNISDVPNESDNLSEDHYHTSVSSKKDKSEKKHKKDVYKLLKKEKERKYKHKSSSKKSKKHSIDAVMMSDISSTEFNDEDHYFSESVKKNSSKLDKKNERERDDNDLHEQKMKKKSKKKIKKMVEENIEKRKPGRPKLKSSEESTSTSSKNHEHKKEKKKKQRDKNYDDEKIKNKTKECVIDEEPYYSAIEDSDHSSKNNLSFEDNSLERPLTPDIIDKYDLIKQRRRQKQNEDSRVKQTGEQKSTDKSAIKKPYKAEEVSLSKSSAKYECSKKKSNNNVEEKLQSSSSSKESKNHRLQETIEKLKKKSKKNKKENALLDEIFGVKPAKQINDEKSVYNKIRETYGTEKDTESNKKMTDVASKKPKNICEYDFIDELMVSKTGFEDKKSNKKPTPPEHTFISPSKKKEQAHSGKHLHKGVKGDKNHQAKTDKKQEKANMEALELETEQTLKDINKWLELTPHMSEFGSASSSPSRYIIDEFDTVAARTDDFMRPVPILQENQENHQNLNSQFDALKNDGKTGLQDHNTGNKQSSKSQHDQKHFKTNNKPDVKVRKTTKLLNYVPPRKREHQRTIDRLQPGKSKGNLLNATNVVKKLDSEDKPDIIATKVKEIKNSLIVETSEDGPKLSLGTVLDAEGFGLVQQHNFQDDKPIPDESDTKVEVDEDADVSKQEETLSWAEAAKKDEVEIKEKATNSAEEDSDKSKKEEVKPNLSAWFKAFGIPKKQPIQSMKDNSCGDSLSQTLGVANSLPQPTMRQRKSSTGSTTSELSSVSQDPDSPRITIDESYTGSYKSPVQLPMVTSPKPDEFSPRQQSMSNYEINGPIKVGFYQDTTKCSPDKSPQEMANTTPQYSMAHRTPPNPSLTASLQNNFSYYTKNDLTRSLNTTNSLLDQCSKKPDHSNHDNSDYSSSPNNPNSPYQNQPMSPYLQNPHSPFTSQTHNQQGNESHIFTPNTQTNLPSNESQHIKTQENEKTCYNMANSDRTAVKSHSENQINNNESKRIQPPTYSSTPQYSLANLQKQTVEIPKTSVKDSTLSGSSSALNPSQYTTSGLCSTKNETLNTKSSTNEQSSTWPPQSLYGPNIDKNLFPLSLTNTHVSNDLTQTINQTNSNVLNQNQTQDLSNSQTYGQVPTYTGFDIRQKKSNDCIASSQTSTIANDPVSLVAKNQEIQRKQHSSITSDIYDNKSPIDYANPSSERYKSNEVYSATSYGKNLLGDNQSNKNTTGSISFDSQNRQQPKSNLPLSTMSKHFSEHLQQEHLQQQQQQQQQNHQQQSMYGNNRGPNYLGTDPVDLKASMSSSTSIPHSNHPKSIEGSSQGINLYGNNYMSHGQQSQNPSTDYAMGGTSLQNPRYTDISRQPPGSHNQTQMDAYKNSAYIRNFASMMAEMGLPASAQNPYSQSMAHQFAKTFHQVTTAALQQFLPSSSMTTTAYSKSSREDDTRSAASKSFSSLSQQTSSSSVISQYLGSNTNNSGTREASHLTSQQQQHLAAYQQKFTEAANMPQNSDLNQSHQMDIKQTSSRKSSKSSVKKGKQNSQASALPSQQEMLINPGMHQASSGSYTSQSIPATHNFPPYASSNISTKLADNSSNSGTKTASNAASGVAGSAFNFTPTPSLSLPGPPGLYPDTQNYLDDFRGATNPYYSIPAPTGHRNSADLTATEKTNPAANNTSTVSSPYHQFLPHPSARSGYPFMPPASFDPLQQQWNLQREEQLRAQMMLASNPYSQSGYPRHLWG</sequence>
<feature type="compositionally biased region" description="Basic and acidic residues" evidence="3">
    <location>
        <begin position="966"/>
        <end position="993"/>
    </location>
</feature>
<feature type="compositionally biased region" description="Polar residues" evidence="3">
    <location>
        <begin position="1781"/>
        <end position="1799"/>
    </location>
</feature>
<feature type="compositionally biased region" description="Polar residues" evidence="3">
    <location>
        <begin position="1613"/>
        <end position="1622"/>
    </location>
</feature>
<feature type="region of interest" description="Disordered" evidence="3">
    <location>
        <begin position="833"/>
        <end position="867"/>
    </location>
</feature>
<feature type="region of interest" description="Disordered" evidence="3">
    <location>
        <begin position="1302"/>
        <end position="1329"/>
    </location>
</feature>
<reference evidence="5" key="1">
    <citation type="submission" date="2018-07" db="EMBL/GenBank/DDBJ databases">
        <authorList>
            <person name="Quirk P.G."/>
            <person name="Krulwich T.A."/>
        </authorList>
    </citation>
    <scope>NUCLEOTIDE SEQUENCE</scope>
</reference>
<feature type="compositionally biased region" description="Low complexity" evidence="3">
    <location>
        <begin position="1079"/>
        <end position="1092"/>
    </location>
</feature>
<feature type="compositionally biased region" description="Basic and acidic residues" evidence="3">
    <location>
        <begin position="1000"/>
        <end position="1012"/>
    </location>
</feature>
<feature type="region of interest" description="Disordered" evidence="3">
    <location>
        <begin position="1820"/>
        <end position="1859"/>
    </location>
</feature>
<feature type="compositionally biased region" description="Polar residues" evidence="3">
    <location>
        <begin position="1520"/>
        <end position="1566"/>
    </location>
</feature>
<feature type="compositionally biased region" description="Basic residues" evidence="3">
    <location>
        <begin position="472"/>
        <end position="483"/>
    </location>
</feature>
<feature type="compositionally biased region" description="Low complexity" evidence="3">
    <location>
        <begin position="1759"/>
        <end position="1780"/>
    </location>
</feature>
<feature type="region of interest" description="Disordered" evidence="3">
    <location>
        <begin position="293"/>
        <end position="633"/>
    </location>
</feature>
<dbReference type="VEuPathDB" id="VectorBase:CSON010183"/>
<feature type="region of interest" description="Disordered" evidence="3">
    <location>
        <begin position="1046"/>
        <end position="1133"/>
    </location>
</feature>
<feature type="region of interest" description="Disordered" evidence="3">
    <location>
        <begin position="964"/>
        <end position="1028"/>
    </location>
</feature>
<feature type="compositionally biased region" description="Basic and acidic residues" evidence="3">
    <location>
        <begin position="1212"/>
        <end position="1224"/>
    </location>
</feature>
<feature type="region of interest" description="Disordered" evidence="3">
    <location>
        <begin position="1485"/>
        <end position="1637"/>
    </location>
</feature>
<organism evidence="5">
    <name type="scientific">Culicoides sonorensis</name>
    <name type="common">Biting midge</name>
    <dbReference type="NCBI Taxonomy" id="179676"/>
    <lineage>
        <taxon>Eukaryota</taxon>
        <taxon>Metazoa</taxon>
        <taxon>Ecdysozoa</taxon>
        <taxon>Arthropoda</taxon>
        <taxon>Hexapoda</taxon>
        <taxon>Insecta</taxon>
        <taxon>Pterygota</taxon>
        <taxon>Neoptera</taxon>
        <taxon>Endopterygota</taxon>
        <taxon>Diptera</taxon>
        <taxon>Nematocera</taxon>
        <taxon>Chironomoidea</taxon>
        <taxon>Ceratopogonidae</taxon>
        <taxon>Ceratopogoninae</taxon>
        <taxon>Culicoides</taxon>
        <taxon>Monoculicoides</taxon>
    </lineage>
</organism>
<dbReference type="PANTHER" id="PTHR47092:SF1">
    <property type="entry name" value="CHROMATIN REMODELING REGULATOR CECR2"/>
    <property type="match status" value="1"/>
</dbReference>
<dbReference type="EMBL" id="UFQT01000040">
    <property type="protein sequence ID" value="SSX18648.1"/>
    <property type="molecule type" value="Genomic_DNA"/>
</dbReference>
<evidence type="ECO:0000313" key="5">
    <source>
        <dbReference type="EMBL" id="SSX18648.1"/>
    </source>
</evidence>
<feature type="region of interest" description="Disordered" evidence="3">
    <location>
        <begin position="705"/>
        <end position="758"/>
    </location>
</feature>
<dbReference type="InterPro" id="IPR001487">
    <property type="entry name" value="Bromodomain"/>
</dbReference>